<evidence type="ECO:0000313" key="2">
    <source>
        <dbReference type="Proteomes" id="UP000654345"/>
    </source>
</evidence>
<accession>A0ABQ3V8H0</accession>
<evidence type="ECO:0000313" key="1">
    <source>
        <dbReference type="EMBL" id="GHO60837.1"/>
    </source>
</evidence>
<proteinExistence type="predicted"/>
<name>A0ABQ3V8H0_9CHLR</name>
<gene>
    <name evidence="1" type="ORF">KSB_93120</name>
</gene>
<dbReference type="Proteomes" id="UP000654345">
    <property type="component" value="Unassembled WGS sequence"/>
</dbReference>
<organism evidence="1 2">
    <name type="scientific">Ktedonobacter robiniae</name>
    <dbReference type="NCBI Taxonomy" id="2778365"/>
    <lineage>
        <taxon>Bacteria</taxon>
        <taxon>Bacillati</taxon>
        <taxon>Chloroflexota</taxon>
        <taxon>Ktedonobacteria</taxon>
        <taxon>Ktedonobacterales</taxon>
        <taxon>Ktedonobacteraceae</taxon>
        <taxon>Ktedonobacter</taxon>
    </lineage>
</organism>
<dbReference type="EMBL" id="BNJG01000006">
    <property type="protein sequence ID" value="GHO60837.1"/>
    <property type="molecule type" value="Genomic_DNA"/>
</dbReference>
<protein>
    <submittedName>
        <fullName evidence="1">Uncharacterized protein</fullName>
    </submittedName>
</protein>
<keyword evidence="2" id="KW-1185">Reference proteome</keyword>
<sequence length="117" mass="12785">MGNPRNSVLEVPGLRSLLGHQLPVYPIVIRHIEVLWGRGGGGIAGVEVFLDAVLKGLQRIGWLILLVGVGDDGEGVFGEVAKEEVVGEVVKGMLFFLFSETNMRGHRERRGNGRARR</sequence>
<comment type="caution">
    <text evidence="1">The sequence shown here is derived from an EMBL/GenBank/DDBJ whole genome shotgun (WGS) entry which is preliminary data.</text>
</comment>
<reference evidence="1 2" key="1">
    <citation type="journal article" date="2021" name="Int. J. Syst. Evol. Microbiol.">
        <title>Reticulibacter mediterranei gen. nov., sp. nov., within the new family Reticulibacteraceae fam. nov., and Ktedonospora formicarum gen. nov., sp. nov., Ktedonobacter robiniae sp. nov., Dictyobacter formicarum sp. nov. and Dictyobacter arantiisoli sp. nov., belonging to the class Ktedonobacteria.</title>
        <authorList>
            <person name="Yabe S."/>
            <person name="Zheng Y."/>
            <person name="Wang C.M."/>
            <person name="Sakai Y."/>
            <person name="Abe K."/>
            <person name="Yokota A."/>
            <person name="Donadio S."/>
            <person name="Cavaletti L."/>
            <person name="Monciardini P."/>
        </authorList>
    </citation>
    <scope>NUCLEOTIDE SEQUENCE [LARGE SCALE GENOMIC DNA]</scope>
    <source>
        <strain evidence="1 2">SOSP1-30</strain>
    </source>
</reference>